<protein>
    <recommendedName>
        <fullName evidence="4">Intradiol ring-cleavage dioxygenases domain-containing protein</fullName>
    </recommendedName>
</protein>
<dbReference type="RefSeq" id="WP_355403639.1">
    <property type="nucleotide sequence ID" value="NZ_JBEXPZ010000073.1"/>
</dbReference>
<dbReference type="EMBL" id="JBEXPZ010000073">
    <property type="protein sequence ID" value="MET9850455.1"/>
    <property type="molecule type" value="Genomic_DNA"/>
</dbReference>
<keyword evidence="3" id="KW-0560">Oxidoreductase</keyword>
<evidence type="ECO:0000256" key="3">
    <source>
        <dbReference type="ARBA" id="ARBA00023002"/>
    </source>
</evidence>
<dbReference type="PANTHER" id="PTHR33711">
    <property type="entry name" value="DIOXYGENASE, PUTATIVE (AFU_ORTHOLOGUE AFUA_2G02910)-RELATED"/>
    <property type="match status" value="1"/>
</dbReference>
<comment type="similarity">
    <text evidence="1">Belongs to the intradiol ring-cleavage dioxygenase family.</text>
</comment>
<name>A0ABV2V9E5_9ACTN</name>
<dbReference type="SUPFAM" id="SSF49482">
    <property type="entry name" value="Aromatic compound dioxygenase"/>
    <property type="match status" value="1"/>
</dbReference>
<organism evidence="5 6">
    <name type="scientific">Streptomyces ossamyceticus</name>
    <dbReference type="NCBI Taxonomy" id="249581"/>
    <lineage>
        <taxon>Bacteria</taxon>
        <taxon>Bacillati</taxon>
        <taxon>Actinomycetota</taxon>
        <taxon>Actinomycetes</taxon>
        <taxon>Kitasatosporales</taxon>
        <taxon>Streptomycetaceae</taxon>
        <taxon>Streptomyces</taxon>
    </lineage>
</organism>
<accession>A0ABV2V9E5</accession>
<evidence type="ECO:0000256" key="2">
    <source>
        <dbReference type="ARBA" id="ARBA00022964"/>
    </source>
</evidence>
<gene>
    <name evidence="5" type="ORF">ABZZ21_39130</name>
</gene>
<dbReference type="Pfam" id="PF00775">
    <property type="entry name" value="Dioxygenase_C"/>
    <property type="match status" value="1"/>
</dbReference>
<dbReference type="InterPro" id="IPR000627">
    <property type="entry name" value="Intradiol_dOase_C"/>
</dbReference>
<sequence length="236" mass="25481">MEVSHGRAYAHPEKDGASTWMATGPAYVPGAPRIDNPGVLPMAPDEPGETLLVSGTVRSTSGKPLPGAVIDLWQTTADGRHSGLTPEQAGPLEGPLVQRRSVYSLVVSVVVPETGGIQEPEGNEATGSSSTQFIKSRQHAHPFLLKALKAKPKNATHGNSGQARQGHLADHRSVQALERDIHGWLADWNDTPAPLRLDVDRRRDPRQGRRVLPTNLRIRSPAPRIGMRRDGRPGCL</sequence>
<comment type="caution">
    <text evidence="5">The sequence shown here is derived from an EMBL/GenBank/DDBJ whole genome shotgun (WGS) entry which is preliminary data.</text>
</comment>
<evidence type="ECO:0000256" key="1">
    <source>
        <dbReference type="ARBA" id="ARBA00007825"/>
    </source>
</evidence>
<dbReference type="InterPro" id="IPR050770">
    <property type="entry name" value="Intradiol_RC_Dioxygenase"/>
</dbReference>
<dbReference type="Proteomes" id="UP001550210">
    <property type="component" value="Unassembled WGS sequence"/>
</dbReference>
<evidence type="ECO:0000313" key="6">
    <source>
        <dbReference type="Proteomes" id="UP001550210"/>
    </source>
</evidence>
<evidence type="ECO:0000259" key="4">
    <source>
        <dbReference type="Pfam" id="PF00775"/>
    </source>
</evidence>
<proteinExistence type="inferred from homology"/>
<dbReference type="Gene3D" id="2.60.130.10">
    <property type="entry name" value="Aromatic compound dioxygenase"/>
    <property type="match status" value="1"/>
</dbReference>
<evidence type="ECO:0000313" key="5">
    <source>
        <dbReference type="EMBL" id="MET9850455.1"/>
    </source>
</evidence>
<keyword evidence="2" id="KW-0223">Dioxygenase</keyword>
<feature type="domain" description="Intradiol ring-cleavage dioxygenases" evidence="4">
    <location>
        <begin position="23"/>
        <end position="88"/>
    </location>
</feature>
<dbReference type="InterPro" id="IPR015889">
    <property type="entry name" value="Intradiol_dOase_core"/>
</dbReference>
<dbReference type="PANTHER" id="PTHR33711:SF7">
    <property type="entry name" value="INTRADIOL RING-CLEAVAGE DIOXYGENASES DOMAIN-CONTAINING PROTEIN-RELATED"/>
    <property type="match status" value="1"/>
</dbReference>
<reference evidence="5 6" key="1">
    <citation type="submission" date="2024-06" db="EMBL/GenBank/DDBJ databases">
        <title>The Natural Products Discovery Center: Release of the First 8490 Sequenced Strains for Exploring Actinobacteria Biosynthetic Diversity.</title>
        <authorList>
            <person name="Kalkreuter E."/>
            <person name="Kautsar S.A."/>
            <person name="Yang D."/>
            <person name="Bader C.D."/>
            <person name="Teijaro C.N."/>
            <person name="Fluegel L."/>
            <person name="Davis C.M."/>
            <person name="Simpson J.R."/>
            <person name="Lauterbach L."/>
            <person name="Steele A.D."/>
            <person name="Gui C."/>
            <person name="Meng S."/>
            <person name="Li G."/>
            <person name="Viehrig K."/>
            <person name="Ye F."/>
            <person name="Su P."/>
            <person name="Kiefer A.F."/>
            <person name="Nichols A."/>
            <person name="Cepeda A.J."/>
            <person name="Yan W."/>
            <person name="Fan B."/>
            <person name="Jiang Y."/>
            <person name="Adhikari A."/>
            <person name="Zheng C.-J."/>
            <person name="Schuster L."/>
            <person name="Cowan T.M."/>
            <person name="Smanski M.J."/>
            <person name="Chevrette M.G."/>
            <person name="De Carvalho L.P.S."/>
            <person name="Shen B."/>
        </authorList>
    </citation>
    <scope>NUCLEOTIDE SEQUENCE [LARGE SCALE GENOMIC DNA]</scope>
    <source>
        <strain evidence="5 6">NPDC006434</strain>
    </source>
</reference>
<keyword evidence="6" id="KW-1185">Reference proteome</keyword>